<dbReference type="EMBL" id="JABWUV010000017">
    <property type="protein sequence ID" value="KAF6296024.1"/>
    <property type="molecule type" value="Genomic_DNA"/>
</dbReference>
<dbReference type="Proteomes" id="UP000527355">
    <property type="component" value="Unassembled WGS sequence"/>
</dbReference>
<feature type="region of interest" description="Disordered" evidence="1">
    <location>
        <begin position="1"/>
        <end position="101"/>
    </location>
</feature>
<evidence type="ECO:0000256" key="1">
    <source>
        <dbReference type="SAM" id="MobiDB-lite"/>
    </source>
</evidence>
<feature type="compositionally biased region" description="Polar residues" evidence="1">
    <location>
        <begin position="1"/>
        <end position="10"/>
    </location>
</feature>
<proteinExistence type="predicted"/>
<feature type="compositionally biased region" description="Basic and acidic residues" evidence="1">
    <location>
        <begin position="44"/>
        <end position="55"/>
    </location>
</feature>
<name>A0A7J7T5V9_MYOMY</name>
<accession>A0A7J7T5V9</accession>
<comment type="caution">
    <text evidence="2">The sequence shown here is derived from an EMBL/GenBank/DDBJ whole genome shotgun (WGS) entry which is preliminary data.</text>
</comment>
<dbReference type="AlphaFoldDB" id="A0A7J7T5V9"/>
<protein>
    <submittedName>
        <fullName evidence="2">Uncharacterized protein</fullName>
    </submittedName>
</protein>
<sequence length="126" mass="13461">MSRIFSTSPSVLELRTQPSGVGLEPSCRMRGTPATSRAQSPDGGWRHTGDPEEHWASAQKPGQGGPEISSICPLTEEQEQTAMTCGSLPPPPPAPTWGWKEGAISPVGKGVWKSFYGRGDSRVSWA</sequence>
<evidence type="ECO:0000313" key="3">
    <source>
        <dbReference type="Proteomes" id="UP000527355"/>
    </source>
</evidence>
<reference evidence="2 3" key="1">
    <citation type="journal article" date="2020" name="Nature">
        <title>Six reference-quality genomes reveal evolution of bat adaptations.</title>
        <authorList>
            <person name="Jebb D."/>
            <person name="Huang Z."/>
            <person name="Pippel M."/>
            <person name="Hughes G.M."/>
            <person name="Lavrichenko K."/>
            <person name="Devanna P."/>
            <person name="Winkler S."/>
            <person name="Jermiin L.S."/>
            <person name="Skirmuntt E.C."/>
            <person name="Katzourakis A."/>
            <person name="Burkitt-Gray L."/>
            <person name="Ray D.A."/>
            <person name="Sullivan K.A.M."/>
            <person name="Roscito J.G."/>
            <person name="Kirilenko B.M."/>
            <person name="Davalos L.M."/>
            <person name="Corthals A.P."/>
            <person name="Power M.L."/>
            <person name="Jones G."/>
            <person name="Ransome R.D."/>
            <person name="Dechmann D.K.N."/>
            <person name="Locatelli A.G."/>
            <person name="Puechmaille S.J."/>
            <person name="Fedrigo O."/>
            <person name="Jarvis E.D."/>
            <person name="Hiller M."/>
            <person name="Vernes S.C."/>
            <person name="Myers E.W."/>
            <person name="Teeling E.C."/>
        </authorList>
    </citation>
    <scope>NUCLEOTIDE SEQUENCE [LARGE SCALE GENOMIC DNA]</scope>
    <source>
        <strain evidence="2">MMyoMyo1</strain>
        <tissue evidence="2">Flight muscle</tissue>
    </source>
</reference>
<organism evidence="2 3">
    <name type="scientific">Myotis myotis</name>
    <name type="common">Greater mouse-eared bat</name>
    <name type="synonym">Vespertilio myotis</name>
    <dbReference type="NCBI Taxonomy" id="51298"/>
    <lineage>
        <taxon>Eukaryota</taxon>
        <taxon>Metazoa</taxon>
        <taxon>Chordata</taxon>
        <taxon>Craniata</taxon>
        <taxon>Vertebrata</taxon>
        <taxon>Euteleostomi</taxon>
        <taxon>Mammalia</taxon>
        <taxon>Eutheria</taxon>
        <taxon>Laurasiatheria</taxon>
        <taxon>Chiroptera</taxon>
        <taxon>Yangochiroptera</taxon>
        <taxon>Vespertilionidae</taxon>
        <taxon>Myotis</taxon>
    </lineage>
</organism>
<gene>
    <name evidence="2" type="ORF">mMyoMyo1_009156</name>
</gene>
<keyword evidence="3" id="KW-1185">Reference proteome</keyword>
<evidence type="ECO:0000313" key="2">
    <source>
        <dbReference type="EMBL" id="KAF6296024.1"/>
    </source>
</evidence>